<sequence length="73" mass="8119">MWDLLSLASSGEVENFTSYPHLTLGVVAQQLEAMVTVPNAVNGTMRRNLIKLGEDGFQQLATRVLNRAIAKFW</sequence>
<dbReference type="AlphaFoldDB" id="A0A7Z0QJG1"/>
<evidence type="ECO:0000313" key="1">
    <source>
        <dbReference type="EMBL" id="NYY93772.1"/>
    </source>
</evidence>
<organism evidence="1">
    <name type="scientific">Bradyrhizobium barranii subsp. barranii</name>
    <dbReference type="NCBI Taxonomy" id="2823807"/>
    <lineage>
        <taxon>Bacteria</taxon>
        <taxon>Pseudomonadati</taxon>
        <taxon>Pseudomonadota</taxon>
        <taxon>Alphaproteobacteria</taxon>
        <taxon>Hyphomicrobiales</taxon>
        <taxon>Nitrobacteraceae</taxon>
        <taxon>Bradyrhizobium</taxon>
        <taxon>Bradyrhizobium barranii</taxon>
    </lineage>
</organism>
<reference evidence="2 3" key="3">
    <citation type="journal article" date="2022" name="Int. J. Syst. Evol. Microbiol.">
        <title>Strains of Bradyrhizobium barranii sp. nov. associated with legumes native to Canada are symbionts of soybeans and belong to different subspecies (subsp. barranii subsp. nov. and subsp. apii subsp. nov.) and symbiovars (sv. glycinearum and sv. septentrionale).</title>
        <authorList>
            <person name="Bromfield E.S.P."/>
            <person name="Cloutier S."/>
            <person name="Wasai-Hara S."/>
            <person name="Minamisawa K."/>
        </authorList>
    </citation>
    <scope>NUCLEOTIDE SEQUENCE [LARGE SCALE GENOMIC DNA]</scope>
    <source>
        <strain evidence="2 3">323S2</strain>
    </source>
</reference>
<dbReference type="RefSeq" id="WP_166352149.1">
    <property type="nucleotide sequence ID" value="NZ_CP088280.1"/>
</dbReference>
<reference evidence="1" key="2">
    <citation type="submission" date="2020-06" db="EMBL/GenBank/DDBJ databases">
        <title>Whole Genome Sequence of Bradyrhizobium sp. Strain 323S2.</title>
        <authorList>
            <person name="Bromfield E.S.P."/>
        </authorList>
    </citation>
    <scope>NUCLEOTIDE SEQUENCE [LARGE SCALE GENOMIC DNA]</scope>
    <source>
        <strain evidence="1">323S2</strain>
    </source>
</reference>
<protein>
    <submittedName>
        <fullName evidence="1">Uncharacterized protein</fullName>
    </submittedName>
</protein>
<accession>A0A7Z0QJG1</accession>
<dbReference type="Proteomes" id="UP000564836">
    <property type="component" value="Chromosome"/>
</dbReference>
<proteinExistence type="predicted"/>
<evidence type="ECO:0000313" key="3">
    <source>
        <dbReference type="Proteomes" id="UP000564836"/>
    </source>
</evidence>
<dbReference type="EMBL" id="JACBFH010000001">
    <property type="protein sequence ID" value="NYY93772.1"/>
    <property type="molecule type" value="Genomic_DNA"/>
</dbReference>
<gene>
    <name evidence="2" type="ORF">G6321_00031325</name>
    <name evidence="1" type="ORF">G6321_36945</name>
</gene>
<reference evidence="2 3" key="1">
    <citation type="journal article" date="2017" name="Syst. Appl. Microbiol.">
        <title>Soybeans inoculated with root zone soils of Canadian native legumes harbour diverse and novel Bradyrhizobium spp. that possess agricultural potential.</title>
        <authorList>
            <person name="Bromfield E.S.P."/>
            <person name="Cloutier S."/>
            <person name="Tambong J.T."/>
            <person name="Tran Thi T.V."/>
        </authorList>
    </citation>
    <scope>NUCLEOTIDE SEQUENCE [LARGE SCALE GENOMIC DNA]</scope>
    <source>
        <strain evidence="2 3">323S2</strain>
    </source>
</reference>
<dbReference type="EMBL" id="CP088280">
    <property type="protein sequence ID" value="UGX90328.1"/>
    <property type="molecule type" value="Genomic_DNA"/>
</dbReference>
<name>A0A7Z0QJG1_9BRAD</name>
<evidence type="ECO:0000313" key="2">
    <source>
        <dbReference type="EMBL" id="UGX90328.1"/>
    </source>
</evidence>